<dbReference type="Proteomes" id="UP000801492">
    <property type="component" value="Unassembled WGS sequence"/>
</dbReference>
<dbReference type="AlphaFoldDB" id="A0A8K0CJ00"/>
<reference evidence="1" key="1">
    <citation type="submission" date="2019-08" db="EMBL/GenBank/DDBJ databases">
        <title>The genome of the North American firefly Photinus pyralis.</title>
        <authorList>
            <consortium name="Photinus pyralis genome working group"/>
            <person name="Fallon T.R."/>
            <person name="Sander Lower S.E."/>
            <person name="Weng J.-K."/>
        </authorList>
    </citation>
    <scope>NUCLEOTIDE SEQUENCE</scope>
    <source>
        <strain evidence="1">TRF0915ILg1</strain>
        <tissue evidence="1">Whole body</tissue>
    </source>
</reference>
<proteinExistence type="predicted"/>
<gene>
    <name evidence="1" type="ORF">ILUMI_17939</name>
</gene>
<comment type="caution">
    <text evidence="1">The sequence shown here is derived from an EMBL/GenBank/DDBJ whole genome shotgun (WGS) entry which is preliminary data.</text>
</comment>
<protein>
    <submittedName>
        <fullName evidence="1">Uncharacterized protein</fullName>
    </submittedName>
</protein>
<accession>A0A8K0CJ00</accession>
<dbReference type="OrthoDB" id="6780159at2759"/>
<dbReference type="EMBL" id="VTPC01078858">
    <property type="protein sequence ID" value="KAF2888234.1"/>
    <property type="molecule type" value="Genomic_DNA"/>
</dbReference>
<name>A0A8K0CJ00_IGNLU</name>
<organism evidence="1 2">
    <name type="scientific">Ignelater luminosus</name>
    <name type="common">Cucubano</name>
    <name type="synonym">Pyrophorus luminosus</name>
    <dbReference type="NCBI Taxonomy" id="2038154"/>
    <lineage>
        <taxon>Eukaryota</taxon>
        <taxon>Metazoa</taxon>
        <taxon>Ecdysozoa</taxon>
        <taxon>Arthropoda</taxon>
        <taxon>Hexapoda</taxon>
        <taxon>Insecta</taxon>
        <taxon>Pterygota</taxon>
        <taxon>Neoptera</taxon>
        <taxon>Endopterygota</taxon>
        <taxon>Coleoptera</taxon>
        <taxon>Polyphaga</taxon>
        <taxon>Elateriformia</taxon>
        <taxon>Elateroidea</taxon>
        <taxon>Elateridae</taxon>
        <taxon>Agrypninae</taxon>
        <taxon>Pyrophorini</taxon>
        <taxon>Ignelater</taxon>
    </lineage>
</organism>
<evidence type="ECO:0000313" key="2">
    <source>
        <dbReference type="Proteomes" id="UP000801492"/>
    </source>
</evidence>
<keyword evidence="2" id="KW-1185">Reference proteome</keyword>
<sequence length="205" mass="23589">MNPRISRLTAFNIWNKNIKNTKSDGIFAYVLQDLRDLTLPNDVLKDIKITLRSLCQKIQQRWEKSGRHTERFLKSNSSWLQQYIQFSIFVIQALPGPSQSVASGRPGRPKKTFEDCCFDRGLAIMVDANLSTCQYNVIRQQVMDINPKLHPAYHLVKKAKMARYPKGITMTEVGAETELQSLVNHTVRRLCVVQEDVLRTLTLLQ</sequence>
<evidence type="ECO:0000313" key="1">
    <source>
        <dbReference type="EMBL" id="KAF2888234.1"/>
    </source>
</evidence>